<dbReference type="Gene3D" id="3.30.390.10">
    <property type="entry name" value="Enolase-like, N-terminal domain"/>
    <property type="match status" value="1"/>
</dbReference>
<evidence type="ECO:0000259" key="2">
    <source>
        <dbReference type="SMART" id="SM00922"/>
    </source>
</evidence>
<accession>A0ABU7M9E6</accession>
<reference evidence="3 4" key="1">
    <citation type="submission" date="2024-01" db="EMBL/GenBank/DDBJ databases">
        <title>Draft genome sequence of Gordonia sp. LSe1-13.</title>
        <authorList>
            <person name="Suphannarot A."/>
            <person name="Mingma R."/>
        </authorList>
    </citation>
    <scope>NUCLEOTIDE SEQUENCE [LARGE SCALE GENOMIC DNA]</scope>
    <source>
        <strain evidence="3 4">LSe1-13</strain>
    </source>
</reference>
<dbReference type="SFLD" id="SFLDS00001">
    <property type="entry name" value="Enolase"/>
    <property type="match status" value="1"/>
</dbReference>
<dbReference type="PANTHER" id="PTHR48080:SF2">
    <property type="entry name" value="D-GALACTONATE DEHYDRATASE"/>
    <property type="match status" value="1"/>
</dbReference>
<dbReference type="InterPro" id="IPR036849">
    <property type="entry name" value="Enolase-like_C_sf"/>
</dbReference>
<dbReference type="InterPro" id="IPR034593">
    <property type="entry name" value="DgoD-like"/>
</dbReference>
<dbReference type="CDD" id="cd03316">
    <property type="entry name" value="MR_like"/>
    <property type="match status" value="1"/>
</dbReference>
<evidence type="ECO:0000313" key="3">
    <source>
        <dbReference type="EMBL" id="MEE3849686.1"/>
    </source>
</evidence>
<comment type="caution">
    <text evidence="3">The sequence shown here is derived from an EMBL/GenBank/DDBJ whole genome shotgun (WGS) entry which is preliminary data.</text>
</comment>
<dbReference type="PANTHER" id="PTHR48080">
    <property type="entry name" value="D-GALACTONATE DEHYDRATASE-RELATED"/>
    <property type="match status" value="1"/>
</dbReference>
<evidence type="ECO:0000256" key="1">
    <source>
        <dbReference type="ARBA" id="ARBA00023239"/>
    </source>
</evidence>
<dbReference type="EMBL" id="JAZDUF010000001">
    <property type="protein sequence ID" value="MEE3849686.1"/>
    <property type="molecule type" value="Genomic_DNA"/>
</dbReference>
<name>A0ABU7M9E6_9ACTN</name>
<sequence length="389" mass="42125">MPNKTRIADVTTHLVDRYCFVQVHAEDGSAGVGQSAYFSFPHVTSAVLDPLRAVLIGQDPDDISRLWLEMYRTAPVRGGALTSTVAAVDIALWDLKGRRYDVPTYELLGGRHRTRVRAHALLGMNAWPGSSTPEDLVEEAKAYATEGFTAVKFDPLIEGQAGFHTQSHARRIQAAVDLVAEVRSAVGLDVDIALEIHRKMDVAESVALADALAPFHIYFYEDALPPDSISEWGRLGDRVRLPIAAGERQDSIYEFADLLEAGVGDFLRPDVGTAGGLTACVKIAALAEARHRRVIAHNFQTPYLTAATLQFYASVPNVGTFEWSPLDETGPQRAMLKEPIARDGGWLEVPDRPGLGVDLSPGYLTDGPAFTAPGSMGSLRTADGGIHAR</sequence>
<proteinExistence type="predicted"/>
<dbReference type="Proteomes" id="UP001347146">
    <property type="component" value="Unassembled WGS sequence"/>
</dbReference>
<keyword evidence="4" id="KW-1185">Reference proteome</keyword>
<feature type="domain" description="Mandelate racemase/muconate lactonizing enzyme C-terminal" evidence="2">
    <location>
        <begin position="133"/>
        <end position="242"/>
    </location>
</feature>
<dbReference type="InterPro" id="IPR029017">
    <property type="entry name" value="Enolase-like_N"/>
</dbReference>
<dbReference type="SFLD" id="SFLDG00179">
    <property type="entry name" value="mandelate_racemase"/>
    <property type="match status" value="1"/>
</dbReference>
<protein>
    <submittedName>
        <fullName evidence="3">Mandelate racemase/muconate lactonizing enzyme family protein</fullName>
    </submittedName>
</protein>
<evidence type="ECO:0000313" key="4">
    <source>
        <dbReference type="Proteomes" id="UP001347146"/>
    </source>
</evidence>
<dbReference type="Pfam" id="PF02746">
    <property type="entry name" value="MR_MLE_N"/>
    <property type="match status" value="1"/>
</dbReference>
<dbReference type="RefSeq" id="WP_330431306.1">
    <property type="nucleotide sequence ID" value="NZ_JAZDUF010000001.1"/>
</dbReference>
<keyword evidence="1" id="KW-0456">Lyase</keyword>
<dbReference type="InterPro" id="IPR013342">
    <property type="entry name" value="Mandelate_racemase_C"/>
</dbReference>
<dbReference type="SMART" id="SM00922">
    <property type="entry name" value="MR_MLE"/>
    <property type="match status" value="1"/>
</dbReference>
<dbReference type="Gene3D" id="3.20.20.120">
    <property type="entry name" value="Enolase-like C-terminal domain"/>
    <property type="match status" value="1"/>
</dbReference>
<dbReference type="InterPro" id="IPR029065">
    <property type="entry name" value="Enolase_C-like"/>
</dbReference>
<dbReference type="SUPFAM" id="SSF51604">
    <property type="entry name" value="Enolase C-terminal domain-like"/>
    <property type="match status" value="1"/>
</dbReference>
<dbReference type="InterPro" id="IPR013341">
    <property type="entry name" value="Mandelate_racemase_N_dom"/>
</dbReference>
<organism evidence="3 4">
    <name type="scientific">Gordonia sesuvii</name>
    <dbReference type="NCBI Taxonomy" id="3116777"/>
    <lineage>
        <taxon>Bacteria</taxon>
        <taxon>Bacillati</taxon>
        <taxon>Actinomycetota</taxon>
        <taxon>Actinomycetes</taxon>
        <taxon>Mycobacteriales</taxon>
        <taxon>Gordoniaceae</taxon>
        <taxon>Gordonia</taxon>
    </lineage>
</organism>
<dbReference type="SUPFAM" id="SSF54826">
    <property type="entry name" value="Enolase N-terminal domain-like"/>
    <property type="match status" value="1"/>
</dbReference>
<dbReference type="Pfam" id="PF13378">
    <property type="entry name" value="MR_MLE_C"/>
    <property type="match status" value="1"/>
</dbReference>
<gene>
    <name evidence="3" type="ORF">VZC37_05050</name>
</gene>